<sequence length="146" mass="14795">MESRSGFTAADKRAVRGSAVLGWILIVIGGAVAVPVVQMGISAAVLDLHGVGAASSSVSGGFYLALGVHVGRPWSPLSRGGERVVVGCACVLLLVAVLLVSAASWLYWQGLLGGQSDYAVITFPMGAGVMLMVSTAVVCQARGVLP</sequence>
<dbReference type="Proteomes" id="UP001140076">
    <property type="component" value="Unassembled WGS sequence"/>
</dbReference>
<evidence type="ECO:0000256" key="1">
    <source>
        <dbReference type="SAM" id="Phobius"/>
    </source>
</evidence>
<accession>A0A9X3NL16</accession>
<gene>
    <name evidence="2" type="ORF">LG943_05500</name>
</gene>
<proteinExistence type="predicted"/>
<evidence type="ECO:0000313" key="2">
    <source>
        <dbReference type="EMBL" id="MDA0563784.1"/>
    </source>
</evidence>
<feature type="transmembrane region" description="Helical" evidence="1">
    <location>
        <begin position="84"/>
        <end position="106"/>
    </location>
</feature>
<keyword evidence="1" id="KW-1133">Transmembrane helix</keyword>
<feature type="transmembrane region" description="Helical" evidence="1">
    <location>
        <begin position="51"/>
        <end position="72"/>
    </location>
</feature>
<reference evidence="2" key="1">
    <citation type="submission" date="2021-10" db="EMBL/GenBank/DDBJ databases">
        <title>Streptomonospora sp. nov., isolated from mangrove soil.</title>
        <authorList>
            <person name="Chen X."/>
            <person name="Ge X."/>
            <person name="Liu W."/>
        </authorList>
    </citation>
    <scope>NUCLEOTIDE SEQUENCE</scope>
    <source>
        <strain evidence="2">S1-112</strain>
    </source>
</reference>
<protein>
    <submittedName>
        <fullName evidence="2">Uncharacterized protein</fullName>
    </submittedName>
</protein>
<organism evidence="2 3">
    <name type="scientific">Streptomonospora mangrovi</name>
    <dbReference type="NCBI Taxonomy" id="2883123"/>
    <lineage>
        <taxon>Bacteria</taxon>
        <taxon>Bacillati</taxon>
        <taxon>Actinomycetota</taxon>
        <taxon>Actinomycetes</taxon>
        <taxon>Streptosporangiales</taxon>
        <taxon>Nocardiopsidaceae</taxon>
        <taxon>Streptomonospora</taxon>
    </lineage>
</organism>
<keyword evidence="3" id="KW-1185">Reference proteome</keyword>
<feature type="transmembrane region" description="Helical" evidence="1">
    <location>
        <begin position="20"/>
        <end position="45"/>
    </location>
</feature>
<keyword evidence="1" id="KW-0472">Membrane</keyword>
<comment type="caution">
    <text evidence="2">The sequence shown here is derived from an EMBL/GenBank/DDBJ whole genome shotgun (WGS) entry which is preliminary data.</text>
</comment>
<evidence type="ECO:0000313" key="3">
    <source>
        <dbReference type="Proteomes" id="UP001140076"/>
    </source>
</evidence>
<dbReference type="EMBL" id="JAJAQC010000007">
    <property type="protein sequence ID" value="MDA0563784.1"/>
    <property type="molecule type" value="Genomic_DNA"/>
</dbReference>
<feature type="transmembrane region" description="Helical" evidence="1">
    <location>
        <begin position="118"/>
        <end position="139"/>
    </location>
</feature>
<keyword evidence="1" id="KW-0812">Transmembrane</keyword>
<dbReference type="AlphaFoldDB" id="A0A9X3NL16"/>
<name>A0A9X3NL16_9ACTN</name>
<dbReference type="RefSeq" id="WP_270071070.1">
    <property type="nucleotide sequence ID" value="NZ_JAJAQC010000007.1"/>
</dbReference>